<comment type="cofactor">
    <cofactor evidence="15 18">
        <name>Ca(2+)</name>
        <dbReference type="ChEBI" id="CHEBI:29108"/>
    </cofactor>
    <text evidence="15 18">Binds 2 calcium ions per subunit.</text>
</comment>
<evidence type="ECO:0000256" key="18">
    <source>
        <dbReference type="RuleBase" id="RU362060"/>
    </source>
</evidence>
<evidence type="ECO:0000259" key="19">
    <source>
        <dbReference type="PROSITE" id="PS50873"/>
    </source>
</evidence>
<evidence type="ECO:0000256" key="11">
    <source>
        <dbReference type="ARBA" id="ARBA00023283"/>
    </source>
</evidence>
<feature type="binding site" evidence="15">
    <location>
        <position position="73"/>
    </location>
    <ligand>
        <name>Ca(2+)</name>
        <dbReference type="ChEBI" id="CHEBI:29108"/>
        <label>1</label>
    </ligand>
</feature>
<reference evidence="20" key="1">
    <citation type="journal article" date="2023" name="Nat. Commun.">
        <title>Diploid and tetraploid genomes of Acorus and the evolution of monocots.</title>
        <authorList>
            <person name="Ma L."/>
            <person name="Liu K.W."/>
            <person name="Li Z."/>
            <person name="Hsiao Y.Y."/>
            <person name="Qi Y."/>
            <person name="Fu T."/>
            <person name="Tang G.D."/>
            <person name="Zhang D."/>
            <person name="Sun W.H."/>
            <person name="Liu D.K."/>
            <person name="Li Y."/>
            <person name="Chen G.Z."/>
            <person name="Liu X.D."/>
            <person name="Liao X.Y."/>
            <person name="Jiang Y.T."/>
            <person name="Yu X."/>
            <person name="Hao Y."/>
            <person name="Huang J."/>
            <person name="Zhao X.W."/>
            <person name="Ke S."/>
            <person name="Chen Y.Y."/>
            <person name="Wu W.L."/>
            <person name="Hsu J.L."/>
            <person name="Lin Y.F."/>
            <person name="Huang M.D."/>
            <person name="Li C.Y."/>
            <person name="Huang L."/>
            <person name="Wang Z.W."/>
            <person name="Zhao X."/>
            <person name="Zhong W.Y."/>
            <person name="Peng D.H."/>
            <person name="Ahmad S."/>
            <person name="Lan S."/>
            <person name="Zhang J.S."/>
            <person name="Tsai W.C."/>
            <person name="Van de Peer Y."/>
            <person name="Liu Z.J."/>
        </authorList>
    </citation>
    <scope>NUCLEOTIDE SEQUENCE</scope>
    <source>
        <strain evidence="20">SCP</strain>
    </source>
</reference>
<keyword evidence="5 15" id="KW-0479">Metal-binding</keyword>
<comment type="caution">
    <text evidence="20">The sequence shown here is derived from an EMBL/GenBank/DDBJ whole genome shotgun (WGS) entry which is preliminary data.</text>
</comment>
<evidence type="ECO:0000256" key="2">
    <source>
        <dbReference type="ARBA" id="ARBA00006873"/>
    </source>
</evidence>
<evidence type="ECO:0000256" key="13">
    <source>
        <dbReference type="PIRSR" id="PIRSR600823-1"/>
    </source>
</evidence>
<feature type="binding site" evidence="15">
    <location>
        <position position="76"/>
    </location>
    <ligand>
        <name>Ca(2+)</name>
        <dbReference type="ChEBI" id="CHEBI:29108"/>
        <label>1</label>
    </ligand>
</feature>
<evidence type="ECO:0000256" key="5">
    <source>
        <dbReference type="ARBA" id="ARBA00022723"/>
    </source>
</evidence>
<feature type="signal peptide" evidence="18">
    <location>
        <begin position="1"/>
        <end position="29"/>
    </location>
</feature>
<comment type="subcellular location">
    <subcellularLocation>
        <location evidence="18">Secreted</location>
    </subcellularLocation>
</comment>
<evidence type="ECO:0000256" key="15">
    <source>
        <dbReference type="PIRSR" id="PIRSR600823-3"/>
    </source>
</evidence>
<dbReference type="GO" id="GO:0042744">
    <property type="term" value="P:hydrogen peroxide catabolic process"/>
    <property type="evidence" value="ECO:0007669"/>
    <property type="project" value="UniProtKB-KW"/>
</dbReference>
<keyword evidence="18" id="KW-0732">Signal</keyword>
<reference evidence="20" key="2">
    <citation type="submission" date="2023-06" db="EMBL/GenBank/DDBJ databases">
        <authorList>
            <person name="Ma L."/>
            <person name="Liu K.-W."/>
            <person name="Li Z."/>
            <person name="Hsiao Y.-Y."/>
            <person name="Qi Y."/>
            <person name="Fu T."/>
            <person name="Tang G."/>
            <person name="Zhang D."/>
            <person name="Sun W.-H."/>
            <person name="Liu D.-K."/>
            <person name="Li Y."/>
            <person name="Chen G.-Z."/>
            <person name="Liu X.-D."/>
            <person name="Liao X.-Y."/>
            <person name="Jiang Y.-T."/>
            <person name="Yu X."/>
            <person name="Hao Y."/>
            <person name="Huang J."/>
            <person name="Zhao X.-W."/>
            <person name="Ke S."/>
            <person name="Chen Y.-Y."/>
            <person name="Wu W.-L."/>
            <person name="Hsu J.-L."/>
            <person name="Lin Y.-F."/>
            <person name="Huang M.-D."/>
            <person name="Li C.-Y."/>
            <person name="Huang L."/>
            <person name="Wang Z.-W."/>
            <person name="Zhao X."/>
            <person name="Zhong W.-Y."/>
            <person name="Peng D.-H."/>
            <person name="Ahmad S."/>
            <person name="Lan S."/>
            <person name="Zhang J.-S."/>
            <person name="Tsai W.-C."/>
            <person name="Van De Peer Y."/>
            <person name="Liu Z.-J."/>
        </authorList>
    </citation>
    <scope>NUCLEOTIDE SEQUENCE</scope>
    <source>
        <strain evidence="20">SCP</strain>
        <tissue evidence="20">Leaves</tissue>
    </source>
</reference>
<dbReference type="InterPro" id="IPR010255">
    <property type="entry name" value="Haem_peroxidase_sf"/>
</dbReference>
<dbReference type="PRINTS" id="PR00461">
    <property type="entry name" value="PLPEROXIDASE"/>
</dbReference>
<keyword evidence="12 18" id="KW-0376">Hydrogen peroxide</keyword>
<keyword evidence="8 15" id="KW-0408">Iron</keyword>
<dbReference type="PROSITE" id="PS00436">
    <property type="entry name" value="PEROXIDASE_2"/>
    <property type="match status" value="1"/>
</dbReference>
<dbReference type="PANTHER" id="PTHR31517:SF84">
    <property type="entry name" value="PEROXIDASE"/>
    <property type="match status" value="1"/>
</dbReference>
<evidence type="ECO:0000256" key="9">
    <source>
        <dbReference type="ARBA" id="ARBA00023157"/>
    </source>
</evidence>
<evidence type="ECO:0000256" key="12">
    <source>
        <dbReference type="ARBA" id="ARBA00023324"/>
    </source>
</evidence>
<feature type="site" description="Transition state stabilizer" evidence="16">
    <location>
        <position position="68"/>
    </location>
</feature>
<evidence type="ECO:0000256" key="1">
    <source>
        <dbReference type="ARBA" id="ARBA00000189"/>
    </source>
</evidence>
<dbReference type="InterPro" id="IPR033905">
    <property type="entry name" value="Secretory_peroxidase"/>
</dbReference>
<feature type="binding site" evidence="15">
    <location>
        <position position="94"/>
    </location>
    <ligand>
        <name>Ca(2+)</name>
        <dbReference type="ChEBI" id="CHEBI:29108"/>
        <label>1</label>
    </ligand>
</feature>
<evidence type="ECO:0000256" key="8">
    <source>
        <dbReference type="ARBA" id="ARBA00023004"/>
    </source>
</evidence>
<dbReference type="GO" id="GO:0020037">
    <property type="term" value="F:heme binding"/>
    <property type="evidence" value="ECO:0007669"/>
    <property type="project" value="UniProtKB-UniRule"/>
</dbReference>
<feature type="binding site" description="axial binding residue" evidence="15">
    <location>
        <position position="199"/>
    </location>
    <ligand>
        <name>heme b</name>
        <dbReference type="ChEBI" id="CHEBI:60344"/>
    </ligand>
    <ligandPart>
        <name>Fe</name>
        <dbReference type="ChEBI" id="CHEBI:18248"/>
    </ligandPart>
</feature>
<feature type="active site" description="Proton acceptor" evidence="13">
    <location>
        <position position="72"/>
    </location>
</feature>
<feature type="binding site" evidence="15">
    <location>
        <position position="78"/>
    </location>
    <ligand>
        <name>Ca(2+)</name>
        <dbReference type="ChEBI" id="CHEBI:29108"/>
        <label>1</label>
    </ligand>
</feature>
<feature type="disulfide bond" evidence="17">
    <location>
        <begin position="127"/>
        <end position="331"/>
    </location>
</feature>
<dbReference type="EMBL" id="JAUJYN010000001">
    <property type="protein sequence ID" value="KAK1279492.1"/>
    <property type="molecule type" value="Genomic_DNA"/>
</dbReference>
<keyword evidence="4 18" id="KW-0349">Heme</keyword>
<keyword evidence="21" id="KW-1185">Reference proteome</keyword>
<feature type="disulfide bond" evidence="17">
    <location>
        <begin position="74"/>
        <end position="79"/>
    </location>
</feature>
<dbReference type="GO" id="GO:0140825">
    <property type="term" value="F:lactoperoxidase activity"/>
    <property type="evidence" value="ECO:0007669"/>
    <property type="project" value="UniProtKB-EC"/>
</dbReference>
<dbReference type="PROSITE" id="PS00435">
    <property type="entry name" value="PEROXIDASE_1"/>
    <property type="match status" value="1"/>
</dbReference>
<accession>A0AAV9BSQ7</accession>
<keyword evidence="18" id="KW-0964">Secreted</keyword>
<dbReference type="InterPro" id="IPR002016">
    <property type="entry name" value="Haem_peroxidase"/>
</dbReference>
<dbReference type="PROSITE" id="PS50873">
    <property type="entry name" value="PEROXIDASE_4"/>
    <property type="match status" value="1"/>
</dbReference>
<evidence type="ECO:0000313" key="21">
    <source>
        <dbReference type="Proteomes" id="UP001179952"/>
    </source>
</evidence>
<evidence type="ECO:0000256" key="17">
    <source>
        <dbReference type="PIRSR" id="PIRSR600823-5"/>
    </source>
</evidence>
<evidence type="ECO:0000256" key="14">
    <source>
        <dbReference type="PIRSR" id="PIRSR600823-2"/>
    </source>
</evidence>
<comment type="similarity">
    <text evidence="18">Belongs to the peroxidase family. Classical plant (class III) peroxidase subfamily.</text>
</comment>
<keyword evidence="11" id="KW-0873">Pyrrolidone carboxylic acid</keyword>
<evidence type="ECO:0000313" key="20">
    <source>
        <dbReference type="EMBL" id="KAK1279492.1"/>
    </source>
</evidence>
<evidence type="ECO:0000256" key="7">
    <source>
        <dbReference type="ARBA" id="ARBA00023002"/>
    </source>
</evidence>
<dbReference type="FunFam" id="1.10.420.10:FF:000001">
    <property type="entry name" value="Peroxidase"/>
    <property type="match status" value="1"/>
</dbReference>
<protein>
    <recommendedName>
        <fullName evidence="18">Peroxidase</fullName>
        <ecNumber evidence="18">1.11.1.7</ecNumber>
    </recommendedName>
</protein>
<feature type="binding site" evidence="14">
    <location>
        <position position="169"/>
    </location>
    <ligand>
        <name>substrate</name>
    </ligand>
</feature>
<dbReference type="Gene3D" id="1.10.520.10">
    <property type="match status" value="1"/>
</dbReference>
<dbReference type="GO" id="GO:0046872">
    <property type="term" value="F:metal ion binding"/>
    <property type="evidence" value="ECO:0007669"/>
    <property type="project" value="UniProtKB-UniRule"/>
</dbReference>
<dbReference type="Proteomes" id="UP001179952">
    <property type="component" value="Unassembled WGS sequence"/>
</dbReference>
<feature type="binding site" evidence="15">
    <location>
        <position position="82"/>
    </location>
    <ligand>
        <name>Ca(2+)</name>
        <dbReference type="ChEBI" id="CHEBI:29108"/>
        <label>1</label>
    </ligand>
</feature>
<keyword evidence="10" id="KW-0325">Glycoprotein</keyword>
<evidence type="ECO:0000256" key="4">
    <source>
        <dbReference type="ARBA" id="ARBA00022617"/>
    </source>
</evidence>
<keyword evidence="7 18" id="KW-0560">Oxidoreductase</keyword>
<gene>
    <name evidence="20" type="ORF">QJS04_geneDACA020582</name>
</gene>
<evidence type="ECO:0000256" key="10">
    <source>
        <dbReference type="ARBA" id="ARBA00023180"/>
    </source>
</evidence>
<evidence type="ECO:0000256" key="6">
    <source>
        <dbReference type="ARBA" id="ARBA00022837"/>
    </source>
</evidence>
<comment type="function">
    <text evidence="18">Removal of H(2)O(2), oxidation of toxic reductants, biosynthesis and degradation of lignin, suberization, auxin catabolism, response to environmental stresses such as wounding, pathogen attack and oxidative stress.</text>
</comment>
<feature type="chain" id="PRO_5043087405" description="Peroxidase" evidence="18">
    <location>
        <begin position="30"/>
        <end position="352"/>
    </location>
</feature>
<dbReference type="GO" id="GO:0005576">
    <property type="term" value="C:extracellular region"/>
    <property type="evidence" value="ECO:0007669"/>
    <property type="project" value="UniProtKB-SubCell"/>
</dbReference>
<dbReference type="InterPro" id="IPR019793">
    <property type="entry name" value="Peroxidases_heam-ligand_BS"/>
</dbReference>
<feature type="domain" description="Plant heme peroxidase family profile" evidence="19">
    <location>
        <begin position="31"/>
        <end position="335"/>
    </location>
</feature>
<dbReference type="Gene3D" id="1.10.420.10">
    <property type="entry name" value="Peroxidase, domain 2"/>
    <property type="match status" value="1"/>
</dbReference>
<name>A0AAV9BSQ7_ACOGR</name>
<sequence length="352" mass="37208">MAFSACSMLKLITMVSMALLLLLLPYVHGQGLTVGFYNNTCPNAESLVQQAVAKAFANDSTVAPGLIRLFFHDCFVRGCDGSVLLDSNSTNSAEKDGPPNNPSLHGFEVIDSAKSAVEAACNATVSCADIVAFAARDAAALAGNITWAVPSGRRDGSVSIANETLANLPPSNFNASQLIQNFANKNLTLDEMVTLSGAHSIGVAHCGVITNGRIYNFSGNASAFDPTLSSSYADLLRNKCPSNSTLSTPITVGLDIITPNVLDNRYYTGLQLNLALMTSDQALMTNVNTSAEVNSNANNQTAWVEKFKKAMVRMGNIEVLTGTQGEIRKNCRVVNSGSGIGLVVDSIVSHEY</sequence>
<dbReference type="EC" id="1.11.1.7" evidence="18"/>
<dbReference type="CDD" id="cd00693">
    <property type="entry name" value="secretory_peroxidase"/>
    <property type="match status" value="1"/>
</dbReference>
<feature type="binding site" evidence="15">
    <location>
        <position position="258"/>
    </location>
    <ligand>
        <name>Ca(2+)</name>
        <dbReference type="ChEBI" id="CHEBI:29108"/>
        <label>2</label>
    </ligand>
</feature>
<feature type="binding site" evidence="15">
    <location>
        <position position="80"/>
    </location>
    <ligand>
        <name>Ca(2+)</name>
        <dbReference type="ChEBI" id="CHEBI:29108"/>
        <label>1</label>
    </ligand>
</feature>
<comment type="cofactor">
    <cofactor evidence="15 18">
        <name>heme b</name>
        <dbReference type="ChEBI" id="CHEBI:60344"/>
    </cofactor>
    <text evidence="15 18">Binds 1 heme b (iron(II)-protoporphyrin IX) group per subunit.</text>
</comment>
<dbReference type="InterPro" id="IPR019794">
    <property type="entry name" value="Peroxidases_AS"/>
</dbReference>
<feature type="disulfide bond" evidence="17">
    <location>
        <begin position="41"/>
        <end position="121"/>
    </location>
</feature>
<dbReference type="FunFam" id="1.10.520.10:FF:000001">
    <property type="entry name" value="Peroxidase"/>
    <property type="match status" value="1"/>
</dbReference>
<comment type="catalytic activity">
    <reaction evidence="1 18">
        <text>2 a phenolic donor + H2O2 = 2 a phenolic radical donor + 2 H2O</text>
        <dbReference type="Rhea" id="RHEA:56136"/>
        <dbReference type="ChEBI" id="CHEBI:15377"/>
        <dbReference type="ChEBI" id="CHEBI:16240"/>
        <dbReference type="ChEBI" id="CHEBI:139520"/>
        <dbReference type="ChEBI" id="CHEBI:139521"/>
        <dbReference type="EC" id="1.11.1.7"/>
    </reaction>
</comment>
<keyword evidence="3 18" id="KW-0575">Peroxidase</keyword>
<feature type="binding site" evidence="15">
    <location>
        <position position="263"/>
    </location>
    <ligand>
        <name>Ca(2+)</name>
        <dbReference type="ChEBI" id="CHEBI:29108"/>
        <label>2</label>
    </ligand>
</feature>
<feature type="binding site" evidence="15">
    <location>
        <position position="255"/>
    </location>
    <ligand>
        <name>Ca(2+)</name>
        <dbReference type="ChEBI" id="CHEBI:29108"/>
        <label>2</label>
    </ligand>
</feature>
<dbReference type="Pfam" id="PF00141">
    <property type="entry name" value="peroxidase"/>
    <property type="match status" value="1"/>
</dbReference>
<keyword evidence="6 15" id="KW-0106">Calcium</keyword>
<dbReference type="AlphaFoldDB" id="A0AAV9BSQ7"/>
<proteinExistence type="inferred from homology"/>
<comment type="similarity">
    <text evidence="2">Belongs to the peroxidase family. Ascorbate peroxidase subfamily.</text>
</comment>
<organism evidence="20 21">
    <name type="scientific">Acorus gramineus</name>
    <name type="common">Dwarf sweet flag</name>
    <dbReference type="NCBI Taxonomy" id="55184"/>
    <lineage>
        <taxon>Eukaryota</taxon>
        <taxon>Viridiplantae</taxon>
        <taxon>Streptophyta</taxon>
        <taxon>Embryophyta</taxon>
        <taxon>Tracheophyta</taxon>
        <taxon>Spermatophyta</taxon>
        <taxon>Magnoliopsida</taxon>
        <taxon>Liliopsida</taxon>
        <taxon>Acoraceae</taxon>
        <taxon>Acorus</taxon>
    </lineage>
</organism>
<dbReference type="InterPro" id="IPR000823">
    <property type="entry name" value="Peroxidase_pln"/>
</dbReference>
<keyword evidence="9 17" id="KW-1015">Disulfide bond</keyword>
<dbReference type="GO" id="GO:0006979">
    <property type="term" value="P:response to oxidative stress"/>
    <property type="evidence" value="ECO:0007669"/>
    <property type="project" value="UniProtKB-UniRule"/>
</dbReference>
<evidence type="ECO:0000256" key="3">
    <source>
        <dbReference type="ARBA" id="ARBA00022559"/>
    </source>
</evidence>
<dbReference type="PANTHER" id="PTHR31517">
    <property type="match status" value="1"/>
</dbReference>
<evidence type="ECO:0000256" key="16">
    <source>
        <dbReference type="PIRSR" id="PIRSR600823-4"/>
    </source>
</evidence>
<dbReference type="SUPFAM" id="SSF48113">
    <property type="entry name" value="Heme-dependent peroxidases"/>
    <property type="match status" value="1"/>
</dbReference>
<dbReference type="PRINTS" id="PR00458">
    <property type="entry name" value="PEROXIDASE"/>
</dbReference>
<feature type="disulfide bond" evidence="17">
    <location>
        <begin position="206"/>
        <end position="240"/>
    </location>
</feature>